<feature type="compositionally biased region" description="Acidic residues" evidence="1">
    <location>
        <begin position="482"/>
        <end position="494"/>
    </location>
</feature>
<dbReference type="EMBL" id="PFEF01000008">
    <property type="protein sequence ID" value="PJE64199.1"/>
    <property type="molecule type" value="Genomic_DNA"/>
</dbReference>
<comment type="caution">
    <text evidence="2">The sequence shown here is derived from an EMBL/GenBank/DDBJ whole genome shotgun (WGS) entry which is preliminary data.</text>
</comment>
<feature type="compositionally biased region" description="Basic and acidic residues" evidence="1">
    <location>
        <begin position="496"/>
        <end position="508"/>
    </location>
</feature>
<proteinExistence type="predicted"/>
<sequence>MKFLSLLRQSFRSHTLVKGGVALFIVGSIFLPFVRTADAVVPVHCPTICQTWDVALSGKIGASPERWFATKEHSSTGLASVTGIVDAITNPSLDAILWEIARVILRQFAENIIEWIKTGQDPFFFGGTNGGLFVTNIDEFVLDAADNAAGVFLSEYLGDAYDNLCSPFRLDVALGLGHSYGRDYGSFKYQARCSITDIVANLEDFYNDFENGGWEAWFATSRYENNPLGLLTLSVETSIGRETRAANANILDFSAGLGFLGLRECPPENQIPGPTQDGKPLCKNNGYITKSPGKAVEDQLADALGQDIRQLEIADEMNEIIAAIFDELLSWALGGAGGGLLGYEKGSVPDFPDPGDTGALSCARATGKPSGCECSFNEQCASKICNGSLVCEAPPTPPDIPGGGTTQCSDGFDNDGDRLIDSADPDCVDANDDSEAYPLPECSDGLDNDGDLRIDFPVDPECPNALFNDETGGPPPHCSDGLDNDGDSLIDWPDDPGCRDIFDDRETDTPNPTEN</sequence>
<evidence type="ECO:0000256" key="1">
    <source>
        <dbReference type="SAM" id="MobiDB-lite"/>
    </source>
</evidence>
<evidence type="ECO:0000313" key="2">
    <source>
        <dbReference type="EMBL" id="PJE64199.1"/>
    </source>
</evidence>
<evidence type="ECO:0000313" key="3">
    <source>
        <dbReference type="Proteomes" id="UP000229098"/>
    </source>
</evidence>
<feature type="compositionally biased region" description="Acidic residues" evidence="1">
    <location>
        <begin position="423"/>
        <end position="435"/>
    </location>
</feature>
<gene>
    <name evidence="2" type="ORF">COU90_03820</name>
</gene>
<accession>A0A2M8KWA8</accession>
<name>A0A2M8KWA8_9BACT</name>
<dbReference type="AlphaFoldDB" id="A0A2M8KWA8"/>
<feature type="region of interest" description="Disordered" evidence="1">
    <location>
        <begin position="396"/>
        <end position="515"/>
    </location>
</feature>
<reference evidence="3" key="1">
    <citation type="submission" date="2017-09" db="EMBL/GenBank/DDBJ databases">
        <title>Depth-based differentiation of microbial function through sediment-hosted aquifers and enrichment of novel symbionts in the deep terrestrial subsurface.</title>
        <authorList>
            <person name="Probst A.J."/>
            <person name="Ladd B."/>
            <person name="Jarett J.K."/>
            <person name="Geller-Mcgrath D.E."/>
            <person name="Sieber C.M.K."/>
            <person name="Emerson J.B."/>
            <person name="Anantharaman K."/>
            <person name="Thomas B.C."/>
            <person name="Malmstrom R."/>
            <person name="Stieglmeier M."/>
            <person name="Klingl A."/>
            <person name="Woyke T."/>
            <person name="Ryan C.M."/>
            <person name="Banfield J.F."/>
        </authorList>
    </citation>
    <scope>NUCLEOTIDE SEQUENCE [LARGE SCALE GENOMIC DNA]</scope>
</reference>
<organism evidence="2 3">
    <name type="scientific">Candidatus Ryanbacteria bacterium CG10_big_fil_rev_8_21_14_0_10_43_42</name>
    <dbReference type="NCBI Taxonomy" id="1974864"/>
    <lineage>
        <taxon>Bacteria</taxon>
        <taxon>Candidatus Ryaniibacteriota</taxon>
    </lineage>
</organism>
<dbReference type="Proteomes" id="UP000229098">
    <property type="component" value="Unassembled WGS sequence"/>
</dbReference>
<protein>
    <submittedName>
        <fullName evidence="2">Uncharacterized protein</fullName>
    </submittedName>
</protein>